<keyword evidence="4" id="KW-1185">Reference proteome</keyword>
<dbReference type="InterPro" id="IPR046796">
    <property type="entry name" value="Transposase_32_dom"/>
</dbReference>
<evidence type="ECO:0000259" key="2">
    <source>
        <dbReference type="Pfam" id="PF20167"/>
    </source>
</evidence>
<feature type="compositionally biased region" description="Polar residues" evidence="1">
    <location>
        <begin position="353"/>
        <end position="366"/>
    </location>
</feature>
<feature type="region of interest" description="Disordered" evidence="1">
    <location>
        <begin position="344"/>
        <end position="374"/>
    </location>
</feature>
<organism evidence="3 4">
    <name type="scientific">Malus domestica</name>
    <name type="common">Apple</name>
    <name type="synonym">Pyrus malus</name>
    <dbReference type="NCBI Taxonomy" id="3750"/>
    <lineage>
        <taxon>Eukaryota</taxon>
        <taxon>Viridiplantae</taxon>
        <taxon>Streptophyta</taxon>
        <taxon>Embryophyta</taxon>
        <taxon>Tracheophyta</taxon>
        <taxon>Spermatophyta</taxon>
        <taxon>Magnoliopsida</taxon>
        <taxon>eudicotyledons</taxon>
        <taxon>Gunneridae</taxon>
        <taxon>Pentapetalae</taxon>
        <taxon>rosids</taxon>
        <taxon>fabids</taxon>
        <taxon>Rosales</taxon>
        <taxon>Rosaceae</taxon>
        <taxon>Amygdaloideae</taxon>
        <taxon>Maleae</taxon>
        <taxon>Malus</taxon>
    </lineage>
</organism>
<proteinExistence type="predicted"/>
<comment type="caution">
    <text evidence="3">The sequence shown here is derived from an EMBL/GenBank/DDBJ whole genome shotgun (WGS) entry which is preliminary data.</text>
</comment>
<protein>
    <recommendedName>
        <fullName evidence="2">Putative plant transposon protein domain-containing protein</fullName>
    </recommendedName>
</protein>
<dbReference type="Proteomes" id="UP000290289">
    <property type="component" value="Chromosome 7"/>
</dbReference>
<dbReference type="STRING" id="3750.A0A498JE18"/>
<feature type="domain" description="Putative plant transposon protein" evidence="2">
    <location>
        <begin position="59"/>
        <end position="241"/>
    </location>
</feature>
<sequence>MTMGREADEDVGGVGDRFKDAEALNRYKKNFRLCFLRTDRQEYLLSDFEDFGIPSVFESRGWLSVVGPAEPANVQIIQEFYSNIPPLPADRPFPDSFDVYLRGKTLNFSVNSIARLRKLPRLKPDEPGFDYDQLVAKLDMNLVRSTLVGPYKRLQELFSVTRLTDFYKILNCIVVDNIDTLGFSSSSFITPDRARLLYAIGTNLPIDLPTYIFRVICRSASFTLGDLPFGSLITRFAMDSQVRIDPTDRLRCSSVPALKLDCIPYIKRRVPSSPAFNPAGARAPAPVPPVNNMMLHGKTSVPSSPIVNAAPAASEPTPQLNQPPIVRHDRTQLTVAELRGDSSAVYAHPKSPSPTNLQQSTASTCDSHPKKKAKRDSMADAIGEMAKSVKEFLASQVKPRVRLEGKEVLDVVLKVPKLSRLQVMKAVRILLNGNPEEFSLVKSLNDSARREWILFIISQSELAKEISEN</sequence>
<evidence type="ECO:0000313" key="3">
    <source>
        <dbReference type="EMBL" id="RXH93067.1"/>
    </source>
</evidence>
<accession>A0A498JE18</accession>
<evidence type="ECO:0000256" key="1">
    <source>
        <dbReference type="SAM" id="MobiDB-lite"/>
    </source>
</evidence>
<reference evidence="3 4" key="1">
    <citation type="submission" date="2018-10" db="EMBL/GenBank/DDBJ databases">
        <title>A high-quality apple genome assembly.</title>
        <authorList>
            <person name="Hu J."/>
        </authorList>
    </citation>
    <scope>NUCLEOTIDE SEQUENCE [LARGE SCALE GENOMIC DNA]</scope>
    <source>
        <strain evidence="4">cv. HFTH1</strain>
        <tissue evidence="3">Young leaf</tissue>
    </source>
</reference>
<name>A0A498JE18_MALDO</name>
<dbReference type="AlphaFoldDB" id="A0A498JE18"/>
<dbReference type="EMBL" id="RDQH01000333">
    <property type="protein sequence ID" value="RXH93067.1"/>
    <property type="molecule type" value="Genomic_DNA"/>
</dbReference>
<gene>
    <name evidence="3" type="ORF">DVH24_013643</name>
</gene>
<evidence type="ECO:0000313" key="4">
    <source>
        <dbReference type="Proteomes" id="UP000290289"/>
    </source>
</evidence>
<dbReference type="Pfam" id="PF20167">
    <property type="entry name" value="Transposase_32"/>
    <property type="match status" value="1"/>
</dbReference>